<protein>
    <submittedName>
        <fullName evidence="6">Duplicated ATPase component YkoD of energizing module of thiamin-regulated ECF transporter for HydroxyMethylPyrimidine</fullName>
    </submittedName>
</protein>
<dbReference type="PANTHER" id="PTHR43553:SF24">
    <property type="entry name" value="ENERGY-COUPLING FACTOR TRANSPORTER ATP-BINDING PROTEIN ECFA1"/>
    <property type="match status" value="1"/>
</dbReference>
<feature type="domain" description="ABC transporter" evidence="5">
    <location>
        <begin position="262"/>
        <end position="482"/>
    </location>
</feature>
<keyword evidence="7" id="KW-1185">Reference proteome</keyword>
<comment type="similarity">
    <text evidence="1">Belongs to the ABC transporter superfamily.</text>
</comment>
<accession>A0A1R4G6Y8</accession>
<dbReference type="InterPro" id="IPR003593">
    <property type="entry name" value="AAA+_ATPase"/>
</dbReference>
<evidence type="ECO:0000256" key="4">
    <source>
        <dbReference type="ARBA" id="ARBA00022840"/>
    </source>
</evidence>
<dbReference type="RefSeq" id="WP_200810080.1">
    <property type="nucleotide sequence ID" value="NZ_FUHU01000038.1"/>
</dbReference>
<evidence type="ECO:0000259" key="5">
    <source>
        <dbReference type="PROSITE" id="PS50893"/>
    </source>
</evidence>
<dbReference type="Gene3D" id="3.40.50.300">
    <property type="entry name" value="P-loop containing nucleotide triphosphate hydrolases"/>
    <property type="match status" value="2"/>
</dbReference>
<feature type="domain" description="ABC transporter" evidence="5">
    <location>
        <begin position="2"/>
        <end position="241"/>
    </location>
</feature>
<dbReference type="InterPro" id="IPR015856">
    <property type="entry name" value="ABC_transpr_CbiO/EcfA_su"/>
</dbReference>
<dbReference type="SUPFAM" id="SSF52540">
    <property type="entry name" value="P-loop containing nucleoside triphosphate hydrolases"/>
    <property type="match status" value="2"/>
</dbReference>
<sequence length="482" mass="51013">MIGSRVVAEGWGWRHASRRAPALADVDFTIEPGERVLLLGPSGAGKSTLLAAMAGVLGGADEGDESGSLSVDGVRAVDARGRAGLVLQDPEANTILARIGDDVAFGCENLQVPRDEIWQRVRRSLDAVGLDYPLDRSTMHLSGGERQRLALAGVLAMGTGLLLLDEPTANLDPAGIADVRSTVARTLDETGATLVVVEHRVEAWYDVIDRVIVLEPGGGVLADGPKDAVLGEHGDALAARGVWVPGHPIDFDRSRVVGEQLLAANGVSVGFGDRIVQRDVDVTVSAGESLVITGENGAGKTTLLHALAGLTAPVSGTVDAAAGFAPARSLHPHRWRSRDLLTRIGTVFQQPEHQFVAASVREELAIGPRQAKLSGVDEIVGRLLESLRLSHLANAHPFTLSGGEQRRLSVATVLATAPRVLVLDEPTFGQDRTTWRELALMIAEHVDSGGAAVSVTHDEQFIRLLGDARLTLQKSLSESRRA</sequence>
<dbReference type="InterPro" id="IPR017871">
    <property type="entry name" value="ABC_transporter-like_CS"/>
</dbReference>
<dbReference type="InterPro" id="IPR050095">
    <property type="entry name" value="ECF_ABC_transporter_ATP-bd"/>
</dbReference>
<dbReference type="SMART" id="SM00382">
    <property type="entry name" value="AAA"/>
    <property type="match status" value="2"/>
</dbReference>
<evidence type="ECO:0000256" key="2">
    <source>
        <dbReference type="ARBA" id="ARBA00022448"/>
    </source>
</evidence>
<evidence type="ECO:0000313" key="7">
    <source>
        <dbReference type="Proteomes" id="UP000195787"/>
    </source>
</evidence>
<keyword evidence="3" id="KW-0547">Nucleotide-binding</keyword>
<dbReference type="PROSITE" id="PS00211">
    <property type="entry name" value="ABC_TRANSPORTER_1"/>
    <property type="match status" value="2"/>
</dbReference>
<proteinExistence type="inferred from homology"/>
<reference evidence="6 7" key="1">
    <citation type="submission" date="2017-02" db="EMBL/GenBank/DDBJ databases">
        <authorList>
            <person name="Peterson S.W."/>
        </authorList>
    </citation>
    <scope>NUCLEOTIDE SEQUENCE [LARGE SCALE GENOMIC DNA]</scope>
    <source>
        <strain evidence="6 7">LMG 22410</strain>
    </source>
</reference>
<keyword evidence="4" id="KW-0067">ATP-binding</keyword>
<organism evidence="6 7">
    <name type="scientific">Agrococcus casei LMG 22410</name>
    <dbReference type="NCBI Taxonomy" id="1255656"/>
    <lineage>
        <taxon>Bacteria</taxon>
        <taxon>Bacillati</taxon>
        <taxon>Actinomycetota</taxon>
        <taxon>Actinomycetes</taxon>
        <taxon>Micrococcales</taxon>
        <taxon>Microbacteriaceae</taxon>
        <taxon>Agrococcus</taxon>
    </lineage>
</organism>
<dbReference type="InterPro" id="IPR027417">
    <property type="entry name" value="P-loop_NTPase"/>
</dbReference>
<gene>
    <name evidence="6" type="ORF">CZ674_09480</name>
</gene>
<evidence type="ECO:0000313" key="6">
    <source>
        <dbReference type="EMBL" id="SJM63916.1"/>
    </source>
</evidence>
<dbReference type="AlphaFoldDB" id="A0A1R4G6Y8"/>
<dbReference type="GeneID" id="303173447"/>
<dbReference type="Pfam" id="PF00005">
    <property type="entry name" value="ABC_tran"/>
    <property type="match status" value="2"/>
</dbReference>
<dbReference type="Proteomes" id="UP000195787">
    <property type="component" value="Unassembled WGS sequence"/>
</dbReference>
<dbReference type="GO" id="GO:0005524">
    <property type="term" value="F:ATP binding"/>
    <property type="evidence" value="ECO:0007669"/>
    <property type="project" value="UniProtKB-KW"/>
</dbReference>
<evidence type="ECO:0000256" key="1">
    <source>
        <dbReference type="ARBA" id="ARBA00005417"/>
    </source>
</evidence>
<dbReference type="CDD" id="cd03225">
    <property type="entry name" value="ABC_cobalt_CbiO_domain1"/>
    <property type="match status" value="2"/>
</dbReference>
<evidence type="ECO:0000256" key="3">
    <source>
        <dbReference type="ARBA" id="ARBA00022741"/>
    </source>
</evidence>
<keyword evidence="2" id="KW-0813">Transport</keyword>
<dbReference type="PROSITE" id="PS50893">
    <property type="entry name" value="ABC_TRANSPORTER_2"/>
    <property type="match status" value="2"/>
</dbReference>
<dbReference type="GO" id="GO:0043190">
    <property type="term" value="C:ATP-binding cassette (ABC) transporter complex"/>
    <property type="evidence" value="ECO:0007669"/>
    <property type="project" value="TreeGrafter"/>
</dbReference>
<dbReference type="GO" id="GO:0016887">
    <property type="term" value="F:ATP hydrolysis activity"/>
    <property type="evidence" value="ECO:0007669"/>
    <property type="project" value="InterPro"/>
</dbReference>
<dbReference type="PANTHER" id="PTHR43553">
    <property type="entry name" value="HEAVY METAL TRANSPORTER"/>
    <property type="match status" value="1"/>
</dbReference>
<name>A0A1R4G6Y8_9MICO</name>
<dbReference type="GO" id="GO:0042626">
    <property type="term" value="F:ATPase-coupled transmembrane transporter activity"/>
    <property type="evidence" value="ECO:0007669"/>
    <property type="project" value="TreeGrafter"/>
</dbReference>
<dbReference type="InterPro" id="IPR003439">
    <property type="entry name" value="ABC_transporter-like_ATP-bd"/>
</dbReference>
<dbReference type="EMBL" id="FUHU01000038">
    <property type="protein sequence ID" value="SJM63916.1"/>
    <property type="molecule type" value="Genomic_DNA"/>
</dbReference>